<sequence>MSIMKKLLLIIIILLTASLIASYAFFPSIARYIIQQQLPADTKLSQLVIKRPDFQGIFIEKVIIEQVNIEKVSIEQTSNRLELQNTQLIFNWIPFSLQAIQLDSADLLVQQPQALNKAFSKDSSNYNDINNQQAFNPASLLQSLPKITIEKLQATVQKNIRILEKVSDQKELSDQNKSGKQYHAYPEMTLTGSLIHNDHELQGSFNLNSDRDFSGKLNFISKDKQTLTINGQLNRIDLKQLNSLLITENPISNDPDKNKTLTQQLSGMIDLSFDGALNLNTSSNANPNIQANLLDIINLETKLSLQKAAIETDNIALNSINGDINIRKESHWHAAESSITGNLDTSKLKLAIKPSSLNFRIELNEFQLVDNRININTTLTIEDKHRLTIKSDIPLDMSTASQHQLALQLISLDDRLSSLLKDINIDKITADATFELHKQQDQWHLLNLKSQPIMIDTLSIKKPTPTTAHLISLHPTWKTDIKFSDVNTFTAPNSSNKLSWLPEDTNPTVAQLLNQLRQLTIKSNKLIELSKWQSEIHNDIEASLDLSNQQFSLKWLPVEDTEKPVTQTTTSNRSVIAMNGDLSGKLTPSKMNFHTNFQADIKQIKPLLKRLQKKPGKLINNLTLNHTNQLSLNTSLNGQWAFNTSTADEAIQLAGSIKSSDNSITLSGTKLSDIMLKLIWQAPSSSENNQDLIQDNPINEDSFSPWNKFQLILSADLDYQGLDQQQHQFSSDFWLSDPIKIKQLTLDSKLLDGSLSLQSLKQYKPLNQVSGTLNVNHISLKKISRIMDKPELAMTGFLNGDLPFHFKDGYLNFEKGLLSSENGVIEYLPQGKKIELTQETVSNIANITLQNFHYRVMNANLISGGPCGFDFKIRLEGHNPDIGKNSHQVFNINYQPQSNVNLFYLLLLGKENIKKLDQTLLHSGCVNNN</sequence>
<organism evidence="1 2">
    <name type="scientific">Pleionea mediterranea</name>
    <dbReference type="NCBI Taxonomy" id="523701"/>
    <lineage>
        <taxon>Bacteria</taxon>
        <taxon>Pseudomonadati</taxon>
        <taxon>Pseudomonadota</taxon>
        <taxon>Gammaproteobacteria</taxon>
        <taxon>Oceanospirillales</taxon>
        <taxon>Pleioneaceae</taxon>
        <taxon>Pleionea</taxon>
    </lineage>
</organism>
<dbReference type="RefSeq" id="WP_109761836.1">
    <property type="nucleotide sequence ID" value="NZ_QGGU01000002.1"/>
</dbReference>
<evidence type="ECO:0000313" key="1">
    <source>
        <dbReference type="EMBL" id="PWK53774.1"/>
    </source>
</evidence>
<reference evidence="1 2" key="1">
    <citation type="submission" date="2018-05" db="EMBL/GenBank/DDBJ databases">
        <title>Genomic Encyclopedia of Type Strains, Phase IV (KMG-IV): sequencing the most valuable type-strain genomes for metagenomic binning, comparative biology and taxonomic classification.</title>
        <authorList>
            <person name="Goeker M."/>
        </authorList>
    </citation>
    <scope>NUCLEOTIDE SEQUENCE [LARGE SCALE GENOMIC DNA]</scope>
    <source>
        <strain evidence="1 2">DSM 25350</strain>
    </source>
</reference>
<gene>
    <name evidence="1" type="ORF">C8D97_102163</name>
</gene>
<keyword evidence="2" id="KW-1185">Reference proteome</keyword>
<dbReference type="InterPro" id="IPR021730">
    <property type="entry name" value="YdbH"/>
</dbReference>
<dbReference type="Pfam" id="PF11739">
    <property type="entry name" value="YdbH-like"/>
    <property type="match status" value="1"/>
</dbReference>
<comment type="caution">
    <text evidence="1">The sequence shown here is derived from an EMBL/GenBank/DDBJ whole genome shotgun (WGS) entry which is preliminary data.</text>
</comment>
<dbReference type="OrthoDB" id="9759996at2"/>
<evidence type="ECO:0000313" key="2">
    <source>
        <dbReference type="Proteomes" id="UP000245790"/>
    </source>
</evidence>
<proteinExistence type="predicted"/>
<protein>
    <submittedName>
        <fullName evidence="1">Dicarboxylate transport</fullName>
    </submittedName>
</protein>
<dbReference type="AlphaFoldDB" id="A0A316FYJ7"/>
<accession>A0A316FYJ7</accession>
<dbReference type="EMBL" id="QGGU01000002">
    <property type="protein sequence ID" value="PWK53774.1"/>
    <property type="molecule type" value="Genomic_DNA"/>
</dbReference>
<dbReference type="Proteomes" id="UP000245790">
    <property type="component" value="Unassembled WGS sequence"/>
</dbReference>
<name>A0A316FYJ7_9GAMM</name>